<dbReference type="GO" id="GO:0004674">
    <property type="term" value="F:protein serine/threonine kinase activity"/>
    <property type="evidence" value="ECO:0007669"/>
    <property type="project" value="UniProtKB-KW"/>
</dbReference>
<reference evidence="2 3" key="1">
    <citation type="submission" date="2015-08" db="EMBL/GenBank/DDBJ databases">
        <title>Emmonsia species relationships and genome sequence.</title>
        <authorList>
            <person name="Cuomo C.A."/>
            <person name="Schwartz I.S."/>
            <person name="Kenyon C."/>
            <person name="De Hoog G.S."/>
            <person name="Govender N.P."/>
            <person name="Botha A."/>
            <person name="Moreno L."/>
            <person name="De Vries M."/>
            <person name="Munoz J.F."/>
            <person name="Stielow J.B."/>
        </authorList>
    </citation>
    <scope>NUCLEOTIDE SEQUENCE [LARGE SCALE GENOMIC DNA]</scope>
    <source>
        <strain evidence="2 3">EI222</strain>
    </source>
</reference>
<dbReference type="AlphaFoldDB" id="A0A1J9PYV2"/>
<evidence type="ECO:0000313" key="3">
    <source>
        <dbReference type="Proteomes" id="UP000242791"/>
    </source>
</evidence>
<dbReference type="SUPFAM" id="SSF56112">
    <property type="entry name" value="Protein kinase-like (PK-like)"/>
    <property type="match status" value="1"/>
</dbReference>
<evidence type="ECO:0000259" key="1">
    <source>
        <dbReference type="PROSITE" id="PS50011"/>
    </source>
</evidence>
<organism evidence="2 3">
    <name type="scientific">Blastomyces percursus</name>
    <dbReference type="NCBI Taxonomy" id="1658174"/>
    <lineage>
        <taxon>Eukaryota</taxon>
        <taxon>Fungi</taxon>
        <taxon>Dikarya</taxon>
        <taxon>Ascomycota</taxon>
        <taxon>Pezizomycotina</taxon>
        <taxon>Eurotiomycetes</taxon>
        <taxon>Eurotiomycetidae</taxon>
        <taxon>Onygenales</taxon>
        <taxon>Ajellomycetaceae</taxon>
        <taxon>Blastomyces</taxon>
    </lineage>
</organism>
<dbReference type="Pfam" id="PF00069">
    <property type="entry name" value="Pkinase"/>
    <property type="match status" value="1"/>
</dbReference>
<keyword evidence="2" id="KW-0723">Serine/threonine-protein kinase</keyword>
<keyword evidence="2" id="KW-0808">Transferase</keyword>
<proteinExistence type="predicted"/>
<dbReference type="VEuPathDB" id="FungiDB:ACJ73_07134"/>
<dbReference type="Proteomes" id="UP000242791">
    <property type="component" value="Unassembled WGS sequence"/>
</dbReference>
<dbReference type="InterPro" id="IPR000719">
    <property type="entry name" value="Prot_kinase_dom"/>
</dbReference>
<dbReference type="STRING" id="1658174.A0A1J9PYV2"/>
<dbReference type="PANTHER" id="PTHR24347">
    <property type="entry name" value="SERINE/THREONINE-PROTEIN KINASE"/>
    <property type="match status" value="1"/>
</dbReference>
<keyword evidence="3" id="KW-1185">Reference proteome</keyword>
<protein>
    <submittedName>
        <fullName evidence="2">Serine/threonine protein kinase</fullName>
    </submittedName>
</protein>
<name>A0A1J9PYV2_9EURO</name>
<gene>
    <name evidence="2" type="ORF">ACJ73_07134</name>
</gene>
<dbReference type="Gene3D" id="1.10.510.10">
    <property type="entry name" value="Transferase(Phosphotransferase) domain 1"/>
    <property type="match status" value="1"/>
</dbReference>
<dbReference type="PROSITE" id="PS00108">
    <property type="entry name" value="PROTEIN_KINASE_ST"/>
    <property type="match status" value="1"/>
</dbReference>
<keyword evidence="2" id="KW-0418">Kinase</keyword>
<dbReference type="InterPro" id="IPR011009">
    <property type="entry name" value="Kinase-like_dom_sf"/>
</dbReference>
<dbReference type="GO" id="GO:0005524">
    <property type="term" value="F:ATP binding"/>
    <property type="evidence" value="ECO:0007669"/>
    <property type="project" value="InterPro"/>
</dbReference>
<feature type="domain" description="Protein kinase" evidence="1">
    <location>
        <begin position="1"/>
        <end position="166"/>
    </location>
</feature>
<evidence type="ECO:0000313" key="2">
    <source>
        <dbReference type="EMBL" id="OJD21526.1"/>
    </source>
</evidence>
<dbReference type="OrthoDB" id="10252171at2759"/>
<dbReference type="EMBL" id="LGTZ01001379">
    <property type="protein sequence ID" value="OJD21526.1"/>
    <property type="molecule type" value="Genomic_DNA"/>
</dbReference>
<accession>A0A1J9PYV2</accession>
<dbReference type="PROSITE" id="PS50011">
    <property type="entry name" value="PROTEIN_KINASE_DOM"/>
    <property type="match status" value="1"/>
</dbReference>
<dbReference type="SMART" id="SM00220">
    <property type="entry name" value="S_TKc"/>
    <property type="match status" value="1"/>
</dbReference>
<dbReference type="InterPro" id="IPR008271">
    <property type="entry name" value="Ser/Thr_kinase_AS"/>
</dbReference>
<sequence length="199" mass="22516">MHLGTHQQLDDLTPQNVILLAYQIIDAVLYIHTRDYAHRDIKPTNILVKSMEPLTFVLSDFGLASRDPLQTFCGCDLYAAPEIYRPGLYRKGVDIWATGIVILKYAAGLPTRPTPWDHERWFKSLATFAPNLDPIRKILRDFAGTMLESVTDNRPSAEVCLTRICIMRGGVTNASIEFGEHNRPPLQHRNCSITLPRTT</sequence>
<comment type="caution">
    <text evidence="2">The sequence shown here is derived from an EMBL/GenBank/DDBJ whole genome shotgun (WGS) entry which is preliminary data.</text>
</comment>